<evidence type="ECO:0008006" key="2">
    <source>
        <dbReference type="Google" id="ProtNLM"/>
    </source>
</evidence>
<dbReference type="AlphaFoldDB" id="A0A7S4PNZ7"/>
<organism evidence="1">
    <name type="scientific">Paramoeba aestuarina</name>
    <dbReference type="NCBI Taxonomy" id="180227"/>
    <lineage>
        <taxon>Eukaryota</taxon>
        <taxon>Amoebozoa</taxon>
        <taxon>Discosea</taxon>
        <taxon>Flabellinia</taxon>
        <taxon>Dactylopodida</taxon>
        <taxon>Paramoebidae</taxon>
        <taxon>Paramoeba</taxon>
    </lineage>
</organism>
<protein>
    <recommendedName>
        <fullName evidence="2">Leucine-rich repeat protein</fullName>
    </recommendedName>
</protein>
<evidence type="ECO:0000313" key="1">
    <source>
        <dbReference type="EMBL" id="CAE2341278.1"/>
    </source>
</evidence>
<dbReference type="InterPro" id="IPR032675">
    <property type="entry name" value="LRR_dom_sf"/>
</dbReference>
<name>A0A7S4PNZ7_9EUKA</name>
<proteinExistence type="predicted"/>
<gene>
    <name evidence="1" type="ORF">NAES01612_LOCUS26322</name>
</gene>
<dbReference type="Gene3D" id="3.80.10.10">
    <property type="entry name" value="Ribonuclease Inhibitor"/>
    <property type="match status" value="1"/>
</dbReference>
<sequence length="219" mass="25359">MLFHLYTLTADAEQPQNLKLAWQNQLMRNFFKDLSPNGFMNLSVYHTQEYFCHWKGITCENDFVNEVAYSRFRHGNFHIHTLPPQLGSLFIESCKQKYRLNVRALPRNLYRLSLYNNKIYGRLDLTNLPMSLVWLNVSHNMLSGPISLESLPSTMERLHVHANRIQQTTVFYDNLPEKMTTLVLTSGGGNRIGEVRAVHPNKAVETKGVFSGMFDENVH</sequence>
<reference evidence="1" key="1">
    <citation type="submission" date="2021-01" db="EMBL/GenBank/DDBJ databases">
        <authorList>
            <person name="Corre E."/>
            <person name="Pelletier E."/>
            <person name="Niang G."/>
            <person name="Scheremetjew M."/>
            <person name="Finn R."/>
            <person name="Kale V."/>
            <person name="Holt S."/>
            <person name="Cochrane G."/>
            <person name="Meng A."/>
            <person name="Brown T."/>
            <person name="Cohen L."/>
        </authorList>
    </citation>
    <scope>NUCLEOTIDE SEQUENCE</scope>
    <source>
        <strain evidence="1">SoJaBio B1-5/56/2</strain>
    </source>
</reference>
<dbReference type="EMBL" id="HBKR01040378">
    <property type="protein sequence ID" value="CAE2341278.1"/>
    <property type="molecule type" value="Transcribed_RNA"/>
</dbReference>
<dbReference type="SUPFAM" id="SSF52058">
    <property type="entry name" value="L domain-like"/>
    <property type="match status" value="1"/>
</dbReference>
<accession>A0A7S4PNZ7</accession>